<comment type="similarity">
    <text evidence="2">Belongs to the Mediator complex subunit 22 family.</text>
</comment>
<dbReference type="AlphaFoldDB" id="A0A066WRK7"/>
<dbReference type="GO" id="GO:0016592">
    <property type="term" value="C:mediator complex"/>
    <property type="evidence" value="ECO:0007669"/>
    <property type="project" value="InterPro"/>
</dbReference>
<protein>
    <submittedName>
        <fullName evidence="7">Uncharacterized protein</fullName>
    </submittedName>
</protein>
<dbReference type="InterPro" id="IPR009332">
    <property type="entry name" value="Med22"/>
</dbReference>
<dbReference type="GO" id="GO:0006357">
    <property type="term" value="P:regulation of transcription by RNA polymerase II"/>
    <property type="evidence" value="ECO:0007669"/>
    <property type="project" value="InterPro"/>
</dbReference>
<dbReference type="GeneID" id="25267986"/>
<dbReference type="HOGENOM" id="CLU_1235793_0_0_1"/>
<keyword evidence="5" id="KW-0539">Nucleus</keyword>
<keyword evidence="4" id="KW-0804">Transcription</keyword>
<gene>
    <name evidence="7" type="ORF">K437DRAFT_97650</name>
</gene>
<sequence>MSAVDAGSAAAGITDSSGPTAAAGPANAITRPFSTDVSRPSRLETGRLGHLPPGFSRAQVQSSRNRNSSSTDQGRPGTSVAAGQSSSSGPTDAAGPGSASAAYGQEHLDALAESANKTIDDEIATLLDAFRGIVELATVADKDEFRIAQDGLQMQSKADAMVRATHNLLLLSKALSLSLLLSKSPSSQAMRRQAQTLIAESQEHKQRSAELVQHILHHQASPTS</sequence>
<proteinExistence type="inferred from homology"/>
<dbReference type="InParanoid" id="A0A066WRK7"/>
<accession>A0A066WRK7</accession>
<name>A0A066WRK7_TILAU</name>
<organism evidence="7 8">
    <name type="scientific">Tilletiaria anomala (strain ATCC 24038 / CBS 436.72 / UBC 951)</name>
    <dbReference type="NCBI Taxonomy" id="1037660"/>
    <lineage>
        <taxon>Eukaryota</taxon>
        <taxon>Fungi</taxon>
        <taxon>Dikarya</taxon>
        <taxon>Basidiomycota</taxon>
        <taxon>Ustilaginomycotina</taxon>
        <taxon>Exobasidiomycetes</taxon>
        <taxon>Georgefischeriales</taxon>
        <taxon>Tilletiariaceae</taxon>
        <taxon>Tilletiaria</taxon>
    </lineage>
</organism>
<dbReference type="InterPro" id="IPR021487">
    <property type="entry name" value="DUF3140"/>
</dbReference>
<dbReference type="PANTHER" id="PTHR40630">
    <property type="entry name" value="POSSIBLE DNA-BINDING PROTEIN"/>
    <property type="match status" value="1"/>
</dbReference>
<feature type="compositionally biased region" description="Low complexity" evidence="6">
    <location>
        <begin position="85"/>
        <end position="100"/>
    </location>
</feature>
<evidence type="ECO:0000256" key="2">
    <source>
        <dbReference type="ARBA" id="ARBA00005942"/>
    </source>
</evidence>
<evidence type="ECO:0000313" key="8">
    <source>
        <dbReference type="Proteomes" id="UP000027361"/>
    </source>
</evidence>
<keyword evidence="8" id="KW-1185">Reference proteome</keyword>
<dbReference type="STRING" id="1037660.A0A066WRK7"/>
<evidence type="ECO:0000256" key="6">
    <source>
        <dbReference type="SAM" id="MobiDB-lite"/>
    </source>
</evidence>
<dbReference type="GO" id="GO:0003712">
    <property type="term" value="F:transcription coregulator activity"/>
    <property type="evidence" value="ECO:0007669"/>
    <property type="project" value="InterPro"/>
</dbReference>
<dbReference type="PANTHER" id="PTHR40630:SF1">
    <property type="entry name" value="DNA-BINDING PROTEIN"/>
    <property type="match status" value="1"/>
</dbReference>
<evidence type="ECO:0000256" key="4">
    <source>
        <dbReference type="ARBA" id="ARBA00023163"/>
    </source>
</evidence>
<evidence type="ECO:0000256" key="3">
    <source>
        <dbReference type="ARBA" id="ARBA00023015"/>
    </source>
</evidence>
<comment type="subcellular location">
    <subcellularLocation>
        <location evidence="1">Nucleus</location>
    </subcellularLocation>
</comment>
<feature type="region of interest" description="Disordered" evidence="6">
    <location>
        <begin position="1"/>
        <end position="100"/>
    </location>
</feature>
<evidence type="ECO:0000256" key="5">
    <source>
        <dbReference type="ARBA" id="ARBA00023242"/>
    </source>
</evidence>
<reference evidence="7 8" key="1">
    <citation type="submission" date="2014-05" db="EMBL/GenBank/DDBJ databases">
        <title>Draft genome sequence of a rare smut relative, Tilletiaria anomala UBC 951.</title>
        <authorList>
            <consortium name="DOE Joint Genome Institute"/>
            <person name="Toome M."/>
            <person name="Kuo A."/>
            <person name="Henrissat B."/>
            <person name="Lipzen A."/>
            <person name="Tritt A."/>
            <person name="Yoshinaga Y."/>
            <person name="Zane M."/>
            <person name="Barry K."/>
            <person name="Grigoriev I.V."/>
            <person name="Spatafora J.W."/>
            <person name="Aimea M.C."/>
        </authorList>
    </citation>
    <scope>NUCLEOTIDE SEQUENCE [LARGE SCALE GENOMIC DNA]</scope>
    <source>
        <strain evidence="7 8">UBC 951</strain>
    </source>
</reference>
<evidence type="ECO:0000313" key="7">
    <source>
        <dbReference type="EMBL" id="KDN53295.1"/>
    </source>
</evidence>
<comment type="caution">
    <text evidence="7">The sequence shown here is derived from an EMBL/GenBank/DDBJ whole genome shotgun (WGS) entry which is preliminary data.</text>
</comment>
<keyword evidence="3" id="KW-0805">Transcription regulation</keyword>
<dbReference type="Proteomes" id="UP000027361">
    <property type="component" value="Unassembled WGS sequence"/>
</dbReference>
<dbReference type="RefSeq" id="XP_013246134.1">
    <property type="nucleotide sequence ID" value="XM_013390680.1"/>
</dbReference>
<dbReference type="Pfam" id="PF06179">
    <property type="entry name" value="Med22"/>
    <property type="match status" value="1"/>
</dbReference>
<dbReference type="OrthoDB" id="203279at2759"/>
<evidence type="ECO:0000256" key="1">
    <source>
        <dbReference type="ARBA" id="ARBA00004123"/>
    </source>
</evidence>
<dbReference type="EMBL" id="JMSN01000003">
    <property type="protein sequence ID" value="KDN53295.1"/>
    <property type="molecule type" value="Genomic_DNA"/>
</dbReference>